<evidence type="ECO:0000256" key="2">
    <source>
        <dbReference type="ARBA" id="ARBA00022741"/>
    </source>
</evidence>
<evidence type="ECO:0000313" key="5">
    <source>
        <dbReference type="Proteomes" id="UP000467700"/>
    </source>
</evidence>
<comment type="subcellular location">
    <subcellularLocation>
        <location evidence="1">Cell membrane</location>
        <topology evidence="1">Lipid-anchor</topology>
        <orientation evidence="1">Cytoplasmic side</orientation>
    </subcellularLocation>
</comment>
<dbReference type="PRINTS" id="PR00449">
    <property type="entry name" value="RASTRNSFRMNG"/>
</dbReference>
<dbReference type="PANTHER" id="PTHR24070">
    <property type="entry name" value="RAS, DI-RAS, AND RHEB FAMILY MEMBERS OF SMALL GTPASE SUPERFAMILY"/>
    <property type="match status" value="1"/>
</dbReference>
<dbReference type="Pfam" id="PF00071">
    <property type="entry name" value="Ras"/>
    <property type="match status" value="1"/>
</dbReference>
<name>A0A8S0XFB8_CYCAE</name>
<dbReference type="SMART" id="SM00173">
    <property type="entry name" value="RAS"/>
    <property type="match status" value="1"/>
</dbReference>
<accession>A0A8S0XFB8</accession>
<keyword evidence="5" id="KW-1185">Reference proteome</keyword>
<dbReference type="InterPro" id="IPR001806">
    <property type="entry name" value="Small_GTPase"/>
</dbReference>
<dbReference type="PROSITE" id="PS51419">
    <property type="entry name" value="RAB"/>
    <property type="match status" value="1"/>
</dbReference>
<dbReference type="Proteomes" id="UP000467700">
    <property type="component" value="Unassembled WGS sequence"/>
</dbReference>
<sequence length="109" mass="12245">MLAFSVGSRRSFDAINSLHQRILRVKDTDSFPIILVGNKADLPENKHQISMDEGVSLARKLGCQFFETSAKEGINVDEAFSQIVREIRKYSKQDEHEEVSGCCARCIIA</sequence>
<comment type="caution">
    <text evidence="4">The sequence shown here is derived from an EMBL/GenBank/DDBJ whole genome shotgun (WGS) entry which is preliminary data.</text>
</comment>
<dbReference type="InterPro" id="IPR027417">
    <property type="entry name" value="P-loop_NTPase"/>
</dbReference>
<evidence type="ECO:0000313" key="4">
    <source>
        <dbReference type="EMBL" id="CAA7260779.1"/>
    </source>
</evidence>
<dbReference type="GO" id="GO:0005886">
    <property type="term" value="C:plasma membrane"/>
    <property type="evidence" value="ECO:0007669"/>
    <property type="project" value="UniProtKB-SubCell"/>
</dbReference>
<keyword evidence="3" id="KW-0342">GTP-binding</keyword>
<dbReference type="EMBL" id="CACVBS010000030">
    <property type="protein sequence ID" value="CAA7260779.1"/>
    <property type="molecule type" value="Genomic_DNA"/>
</dbReference>
<gene>
    <name evidence="4" type="ORF">AAE3_LOCUS3018</name>
</gene>
<proteinExistence type="predicted"/>
<keyword evidence="2" id="KW-0547">Nucleotide-binding</keyword>
<dbReference type="SUPFAM" id="SSF52540">
    <property type="entry name" value="P-loop containing nucleoside triphosphate hydrolases"/>
    <property type="match status" value="1"/>
</dbReference>
<evidence type="ECO:0000256" key="3">
    <source>
        <dbReference type="ARBA" id="ARBA00023134"/>
    </source>
</evidence>
<dbReference type="OrthoDB" id="5976022at2759"/>
<dbReference type="Gene3D" id="3.40.50.300">
    <property type="entry name" value="P-loop containing nucleotide triphosphate hydrolases"/>
    <property type="match status" value="1"/>
</dbReference>
<dbReference type="InterPro" id="IPR020849">
    <property type="entry name" value="Small_GTPase_Ras-type"/>
</dbReference>
<dbReference type="GO" id="GO:0003924">
    <property type="term" value="F:GTPase activity"/>
    <property type="evidence" value="ECO:0007669"/>
    <property type="project" value="InterPro"/>
</dbReference>
<dbReference type="GO" id="GO:0007165">
    <property type="term" value="P:signal transduction"/>
    <property type="evidence" value="ECO:0007669"/>
    <property type="project" value="InterPro"/>
</dbReference>
<dbReference type="SMART" id="SM00174">
    <property type="entry name" value="RHO"/>
    <property type="match status" value="1"/>
</dbReference>
<evidence type="ECO:0000256" key="1">
    <source>
        <dbReference type="ARBA" id="ARBA00004342"/>
    </source>
</evidence>
<dbReference type="AlphaFoldDB" id="A0A8S0XFB8"/>
<organism evidence="4 5">
    <name type="scientific">Cyclocybe aegerita</name>
    <name type="common">Black poplar mushroom</name>
    <name type="synonym">Agrocybe aegerita</name>
    <dbReference type="NCBI Taxonomy" id="1973307"/>
    <lineage>
        <taxon>Eukaryota</taxon>
        <taxon>Fungi</taxon>
        <taxon>Dikarya</taxon>
        <taxon>Basidiomycota</taxon>
        <taxon>Agaricomycotina</taxon>
        <taxon>Agaricomycetes</taxon>
        <taxon>Agaricomycetidae</taxon>
        <taxon>Agaricales</taxon>
        <taxon>Agaricineae</taxon>
        <taxon>Bolbitiaceae</taxon>
        <taxon>Cyclocybe</taxon>
    </lineage>
</organism>
<protein>
    <submittedName>
        <fullName evidence="4">Uncharacterized protein</fullName>
    </submittedName>
</protein>
<dbReference type="PROSITE" id="PS51421">
    <property type="entry name" value="RAS"/>
    <property type="match status" value="1"/>
</dbReference>
<dbReference type="SMART" id="SM00175">
    <property type="entry name" value="RAB"/>
    <property type="match status" value="1"/>
</dbReference>
<reference evidence="4 5" key="1">
    <citation type="submission" date="2020-01" db="EMBL/GenBank/DDBJ databases">
        <authorList>
            <person name="Gupta K D."/>
        </authorList>
    </citation>
    <scope>NUCLEOTIDE SEQUENCE [LARGE SCALE GENOMIC DNA]</scope>
</reference>
<dbReference type="GO" id="GO:0005525">
    <property type="term" value="F:GTP binding"/>
    <property type="evidence" value="ECO:0007669"/>
    <property type="project" value="UniProtKB-KW"/>
</dbReference>